<name>A0A1V3IK45_9PAST</name>
<dbReference type="SUPFAM" id="SSF56925">
    <property type="entry name" value="OMPA-like"/>
    <property type="match status" value="1"/>
</dbReference>
<evidence type="ECO:0000313" key="4">
    <source>
        <dbReference type="EMBL" id="OOF41810.1"/>
    </source>
</evidence>
<dbReference type="InterPro" id="IPR011250">
    <property type="entry name" value="OMP/PagP_B-barrel"/>
</dbReference>
<keyword evidence="2" id="KW-0732">Signal</keyword>
<feature type="signal peptide" evidence="2">
    <location>
        <begin position="1"/>
        <end position="26"/>
    </location>
</feature>
<evidence type="ECO:0000256" key="1">
    <source>
        <dbReference type="SAM" id="MobiDB-lite"/>
    </source>
</evidence>
<feature type="region of interest" description="Disordered" evidence="1">
    <location>
        <begin position="26"/>
        <end position="56"/>
    </location>
</feature>
<accession>A0A1V3IK45</accession>
<evidence type="ECO:0000313" key="5">
    <source>
        <dbReference type="Proteomes" id="UP000189426"/>
    </source>
</evidence>
<dbReference type="AlphaFoldDB" id="A0A1V3IK45"/>
<evidence type="ECO:0000259" key="3">
    <source>
        <dbReference type="Pfam" id="PF01298"/>
    </source>
</evidence>
<feature type="chain" id="PRO_5012098487" description="Transferrin-binding protein B C-lobe/N-lobe beta-barrel domain-containing protein" evidence="2">
    <location>
        <begin position="27"/>
        <end position="541"/>
    </location>
</feature>
<dbReference type="Gene3D" id="2.40.160.90">
    <property type="match status" value="1"/>
</dbReference>
<feature type="domain" description="Transferrin-binding protein B C-lobe/N-lobe beta-barrel" evidence="3">
    <location>
        <begin position="376"/>
        <end position="518"/>
    </location>
</feature>
<protein>
    <recommendedName>
        <fullName evidence="3">Transferrin-binding protein B C-lobe/N-lobe beta-barrel domain-containing protein</fullName>
    </recommendedName>
</protein>
<evidence type="ECO:0000256" key="2">
    <source>
        <dbReference type="SAM" id="SignalP"/>
    </source>
</evidence>
<dbReference type="EMBL" id="MLHG01000002">
    <property type="protein sequence ID" value="OOF41810.1"/>
    <property type="molecule type" value="Genomic_DNA"/>
</dbReference>
<proteinExistence type="predicted"/>
<gene>
    <name evidence="4" type="ORF">BKK47_00020</name>
</gene>
<reference evidence="4 5" key="1">
    <citation type="submission" date="2016-10" db="EMBL/GenBank/DDBJ databases">
        <title>Rodentibacter gen. nov. and new species.</title>
        <authorList>
            <person name="Christensen H."/>
        </authorList>
    </citation>
    <scope>NUCLEOTIDE SEQUENCE [LARGE SCALE GENOMIC DNA]</scope>
    <source>
        <strain evidence="4 5">Ppn418</strain>
    </source>
</reference>
<dbReference type="InterPro" id="IPR001677">
    <property type="entry name" value="TbpB_B_D"/>
</dbReference>
<dbReference type="PROSITE" id="PS51257">
    <property type="entry name" value="PROKAR_LIPOPROTEIN"/>
    <property type="match status" value="1"/>
</dbReference>
<dbReference type="Proteomes" id="UP000189426">
    <property type="component" value="Unassembled WGS sequence"/>
</dbReference>
<dbReference type="STRING" id="1908257.BKK47_00020"/>
<organism evidence="4 5">
    <name type="scientific">Rodentibacter mrazii</name>
    <dbReference type="NCBI Taxonomy" id="1908257"/>
    <lineage>
        <taxon>Bacteria</taxon>
        <taxon>Pseudomonadati</taxon>
        <taxon>Pseudomonadota</taxon>
        <taxon>Gammaproteobacteria</taxon>
        <taxon>Pasteurellales</taxon>
        <taxon>Pasteurellaceae</taxon>
        <taxon>Rodentibacter</taxon>
    </lineage>
</organism>
<dbReference type="Pfam" id="PF01298">
    <property type="entry name" value="TbpB_B_D"/>
    <property type="match status" value="1"/>
</dbReference>
<comment type="caution">
    <text evidence="4">The sequence shown here is derived from an EMBL/GenBank/DDBJ whole genome shotgun (WGS) entry which is preliminary data.</text>
</comment>
<dbReference type="RefSeq" id="WP_077492911.1">
    <property type="nucleotide sequence ID" value="NZ_MLHG01000002.1"/>
</dbReference>
<keyword evidence="5" id="KW-1185">Reference proteome</keyword>
<sequence length="541" mass="57483">MKNSKLVKFSLTLVCAAILSACGSSGGSDNSAAEAKAKAEQAQQAAAKAKAEAEAKAKAKAEAEKKAAEEAENKVKNSAVFGHKLVKKTDSNFILNIEGEDKTRKSSESTGRSDKMDVKLHPSLDTVVVSIPLDKNGNPVKNAPIGYVEDFDFRGNTNNTTGEFTLGHIYNTANGETKTSGQARGVKTDTKTETAGTNTGSALVYQEGRTNYIPTDDVVKGSNSKVAVRNDFRDRKDTVAEVYGHRTFVDGDSLKGTEATTTVAGKTTLAGETTLANAPFLAKDKKDSYAYKDGKLNHVQYGRVTSRLDDVELAQVKKGVDAGENGTRVVSYGEYGEKGTENSYFYRGTDERDGVVYNANLTRDLAKAYHGADKASGELNYQGHAVTYGFTHVAPNANKPDVSKVPNAIGENPTYDLPQLVSGTHVAAKIDLATKGVTGQLYDVWSVDGKKSNQQIANFKGTLANNGSIEGSSTRTLDSAAGTFNGNLFGKQAEELGGTLASKSTNAKESWGAVFGAKVQETPYQPAGKTSVWGVKTDNNN</sequence>
<feature type="region of interest" description="Disordered" evidence="1">
    <location>
        <begin position="175"/>
        <end position="195"/>
    </location>
</feature>